<sequence>MDPEQNAKNHERKEAASGATKIYFLHSGSLYRRQVQSSCNHLLVGDWSGQASHEFLMETVSDSGSRPSKMALDALSLAQLGVAYQDSRIIAQALRYYQGAIGGLHRQLSLVKQGLRKWEHDLVWTPYLLFWCERFTIVSKQSCMSLHLLGFSSLISGSREFFQKTDRSVQQWQMEMESFACAYFYVLENALVTRRAVPSHFQTQIFRAIGSSQPDTSMLSLGFITATFDVPALLEEVDQVLERSWLTEPSQSQPDLYIDLSSRLQGTYKMLKACETRWRLSTNLDPISMVPTTHVPTYYADLDELSLQNFESAIAFVDCQTTTILLTYSSCALCICAALHALRNTADLGPVPSRDFDTLGSTHADDICKAAMFLYNQARGATVALIWRLDGIEKWVMWEKSGGANVHC</sequence>
<evidence type="ECO:0000313" key="1">
    <source>
        <dbReference type="EMBL" id="KAK4499954.1"/>
    </source>
</evidence>
<comment type="caution">
    <text evidence="1">The sequence shown here is derived from an EMBL/GenBank/DDBJ whole genome shotgun (WGS) entry which is preliminary data.</text>
</comment>
<keyword evidence="2" id="KW-1185">Reference proteome</keyword>
<accession>A0ABR0EEM9</accession>
<dbReference type="Proteomes" id="UP001305779">
    <property type="component" value="Unassembled WGS sequence"/>
</dbReference>
<organism evidence="1 2">
    <name type="scientific">Zasmidium cellare</name>
    <name type="common">Wine cellar mold</name>
    <name type="synonym">Racodium cellare</name>
    <dbReference type="NCBI Taxonomy" id="395010"/>
    <lineage>
        <taxon>Eukaryota</taxon>
        <taxon>Fungi</taxon>
        <taxon>Dikarya</taxon>
        <taxon>Ascomycota</taxon>
        <taxon>Pezizomycotina</taxon>
        <taxon>Dothideomycetes</taxon>
        <taxon>Dothideomycetidae</taxon>
        <taxon>Mycosphaerellales</taxon>
        <taxon>Mycosphaerellaceae</taxon>
        <taxon>Zasmidium</taxon>
    </lineage>
</organism>
<evidence type="ECO:0000313" key="2">
    <source>
        <dbReference type="Proteomes" id="UP001305779"/>
    </source>
</evidence>
<dbReference type="EMBL" id="JAXOVC010000006">
    <property type="protein sequence ID" value="KAK4499954.1"/>
    <property type="molecule type" value="Genomic_DNA"/>
</dbReference>
<reference evidence="1 2" key="1">
    <citation type="journal article" date="2023" name="G3 (Bethesda)">
        <title>A chromosome-level genome assembly of Zasmidium syzygii isolated from banana leaves.</title>
        <authorList>
            <person name="van Westerhoven A.C."/>
            <person name="Mehrabi R."/>
            <person name="Talebi R."/>
            <person name="Steentjes M.B.F."/>
            <person name="Corcolon B."/>
            <person name="Chong P.A."/>
            <person name="Kema G.H.J."/>
            <person name="Seidl M.F."/>
        </authorList>
    </citation>
    <scope>NUCLEOTIDE SEQUENCE [LARGE SCALE GENOMIC DNA]</scope>
    <source>
        <strain evidence="1 2">P124</strain>
    </source>
</reference>
<name>A0ABR0EEM9_ZASCE</name>
<gene>
    <name evidence="1" type="ORF">PRZ48_008140</name>
</gene>
<proteinExistence type="predicted"/>
<protein>
    <submittedName>
        <fullName evidence="1">Uncharacterized protein</fullName>
    </submittedName>
</protein>